<gene>
    <name evidence="12" type="ORF">JCM21714_2542</name>
</gene>
<keyword evidence="9 12" id="KW-0413">Isomerase</keyword>
<dbReference type="PANTHER" id="PTHR43665">
    <property type="entry name" value="ISOPENTENYL-DIPHOSPHATE DELTA-ISOMERASE"/>
    <property type="match status" value="1"/>
</dbReference>
<dbReference type="Gene3D" id="3.20.20.70">
    <property type="entry name" value="Aldolase class I"/>
    <property type="match status" value="1"/>
</dbReference>
<dbReference type="PANTHER" id="PTHR43665:SF1">
    <property type="entry name" value="ISOPENTENYL-DIPHOSPHATE DELTA-ISOMERASE"/>
    <property type="match status" value="1"/>
</dbReference>
<evidence type="ECO:0000256" key="2">
    <source>
        <dbReference type="ARBA" id="ARBA00022490"/>
    </source>
</evidence>
<comment type="cofactor">
    <cofactor evidence="1">
        <name>FMN</name>
        <dbReference type="ChEBI" id="CHEBI:58210"/>
    </cofactor>
</comment>
<dbReference type="GO" id="GO:0016491">
    <property type="term" value="F:oxidoreductase activity"/>
    <property type="evidence" value="ECO:0007669"/>
    <property type="project" value="InterPro"/>
</dbReference>
<keyword evidence="13" id="KW-1185">Reference proteome</keyword>
<keyword evidence="5" id="KW-0479">Metal-binding</keyword>
<evidence type="ECO:0000256" key="6">
    <source>
        <dbReference type="ARBA" id="ARBA00022842"/>
    </source>
</evidence>
<name>W4VJT6_9BACI</name>
<dbReference type="GO" id="GO:0004452">
    <property type="term" value="F:isopentenyl-diphosphate delta-isomerase activity"/>
    <property type="evidence" value="ECO:0007669"/>
    <property type="project" value="InterPro"/>
</dbReference>
<proteinExistence type="predicted"/>
<dbReference type="InterPro" id="IPR011179">
    <property type="entry name" value="IPdP_isomerase"/>
</dbReference>
<dbReference type="RefSeq" id="WP_369403528.1">
    <property type="nucleotide sequence ID" value="NZ_BAVS01000013.1"/>
</dbReference>
<keyword evidence="2" id="KW-0963">Cytoplasm</keyword>
<evidence type="ECO:0000313" key="12">
    <source>
        <dbReference type="EMBL" id="GAE93457.1"/>
    </source>
</evidence>
<dbReference type="STRING" id="1298598.JCM21714_2542"/>
<reference evidence="12 13" key="1">
    <citation type="journal article" date="2014" name="Genome Announc.">
        <title>Draft Genome Sequence of the Boron-Tolerant and Moderately Halotolerant Bacterium Gracilibacillus boraciitolerans JCM 21714T.</title>
        <authorList>
            <person name="Ahmed I."/>
            <person name="Oshima K."/>
            <person name="Suda W."/>
            <person name="Kitamura K."/>
            <person name="Iida T."/>
            <person name="Ohmori Y."/>
            <person name="Fujiwara T."/>
            <person name="Hattori M."/>
            <person name="Ohkuma M."/>
        </authorList>
    </citation>
    <scope>NUCLEOTIDE SEQUENCE [LARGE SCALE GENOMIC DNA]</scope>
    <source>
        <strain evidence="12 13">JCM 21714</strain>
    </source>
</reference>
<dbReference type="AlphaFoldDB" id="W4VJT6"/>
<dbReference type="Pfam" id="PF01070">
    <property type="entry name" value="FMN_dh"/>
    <property type="match status" value="1"/>
</dbReference>
<keyword evidence="3" id="KW-0285">Flavoprotein</keyword>
<feature type="domain" description="FMN-dependent dehydrogenase" evidence="11">
    <location>
        <begin position="24"/>
        <end position="97"/>
    </location>
</feature>
<dbReference type="GO" id="GO:0008299">
    <property type="term" value="P:isoprenoid biosynthetic process"/>
    <property type="evidence" value="ECO:0007669"/>
    <property type="project" value="UniProtKB-KW"/>
</dbReference>
<comment type="caution">
    <text evidence="12">The sequence shown here is derived from an EMBL/GenBank/DDBJ whole genome shotgun (WGS) entry which is preliminary data.</text>
</comment>
<comment type="subunit">
    <text evidence="10">Homooctamer. Dimer of tetramers.</text>
</comment>
<evidence type="ECO:0000256" key="5">
    <source>
        <dbReference type="ARBA" id="ARBA00022723"/>
    </source>
</evidence>
<dbReference type="GO" id="GO:0046872">
    <property type="term" value="F:metal ion binding"/>
    <property type="evidence" value="ECO:0007669"/>
    <property type="project" value="UniProtKB-KW"/>
</dbReference>
<evidence type="ECO:0000256" key="8">
    <source>
        <dbReference type="ARBA" id="ARBA00023229"/>
    </source>
</evidence>
<evidence type="ECO:0000256" key="10">
    <source>
        <dbReference type="ARBA" id="ARBA00025810"/>
    </source>
</evidence>
<evidence type="ECO:0000256" key="4">
    <source>
        <dbReference type="ARBA" id="ARBA00022643"/>
    </source>
</evidence>
<organism evidence="12 13">
    <name type="scientific">Gracilibacillus boraciitolerans JCM 21714</name>
    <dbReference type="NCBI Taxonomy" id="1298598"/>
    <lineage>
        <taxon>Bacteria</taxon>
        <taxon>Bacillati</taxon>
        <taxon>Bacillota</taxon>
        <taxon>Bacilli</taxon>
        <taxon>Bacillales</taxon>
        <taxon>Bacillaceae</taxon>
        <taxon>Gracilibacillus</taxon>
    </lineage>
</organism>
<evidence type="ECO:0000256" key="7">
    <source>
        <dbReference type="ARBA" id="ARBA00022857"/>
    </source>
</evidence>
<keyword evidence="7" id="KW-0521">NADP</keyword>
<accession>W4VJT6</accession>
<dbReference type="GO" id="GO:0010181">
    <property type="term" value="F:FMN binding"/>
    <property type="evidence" value="ECO:0007669"/>
    <property type="project" value="InterPro"/>
</dbReference>
<keyword evidence="8" id="KW-0414">Isoprene biosynthesis</keyword>
<sequence length="99" mass="10876">MTDSIHQRKSEHIELSLTEGALGENITNGFDSYHFRHNALPEIDFNDIDLTATFFGQTLSAPFLISSMTGGAEMAETINRNLAIAAEQQGWIFALGSTE</sequence>
<evidence type="ECO:0000313" key="13">
    <source>
        <dbReference type="Proteomes" id="UP000019102"/>
    </source>
</evidence>
<protein>
    <submittedName>
        <fullName evidence="12">Isopentenyl-diphosphate delta-isomerase</fullName>
    </submittedName>
</protein>
<keyword evidence="4" id="KW-0288">FMN</keyword>
<keyword evidence="6" id="KW-0460">Magnesium</keyword>
<evidence type="ECO:0000256" key="3">
    <source>
        <dbReference type="ARBA" id="ARBA00022630"/>
    </source>
</evidence>
<evidence type="ECO:0000256" key="1">
    <source>
        <dbReference type="ARBA" id="ARBA00001917"/>
    </source>
</evidence>
<evidence type="ECO:0000256" key="9">
    <source>
        <dbReference type="ARBA" id="ARBA00023235"/>
    </source>
</evidence>
<dbReference type="InterPro" id="IPR000262">
    <property type="entry name" value="FMN-dep_DH"/>
</dbReference>
<dbReference type="eggNOG" id="COG1304">
    <property type="taxonomic scope" value="Bacteria"/>
</dbReference>
<dbReference type="SUPFAM" id="SSF51395">
    <property type="entry name" value="FMN-linked oxidoreductases"/>
    <property type="match status" value="1"/>
</dbReference>
<dbReference type="EMBL" id="BAVS01000013">
    <property type="protein sequence ID" value="GAE93457.1"/>
    <property type="molecule type" value="Genomic_DNA"/>
</dbReference>
<dbReference type="InterPro" id="IPR013785">
    <property type="entry name" value="Aldolase_TIM"/>
</dbReference>
<evidence type="ECO:0000259" key="11">
    <source>
        <dbReference type="Pfam" id="PF01070"/>
    </source>
</evidence>
<dbReference type="Proteomes" id="UP000019102">
    <property type="component" value="Unassembled WGS sequence"/>
</dbReference>